<dbReference type="Proteomes" id="UP001310594">
    <property type="component" value="Unassembled WGS sequence"/>
</dbReference>
<dbReference type="AlphaFoldDB" id="A0AAN7ZV24"/>
<sequence>MRPSISVLALCASAAAQQTTNRALGPDSRIVTATVLAGTLTKGLAGSIIDANPCDTTYAFACTEGGNECDGRDWTYYLTKGVSTYQIEYTSSSQGTKGTAYEFCLMHGSFSAVCTETIRLSYDGTLSETATIITASGTDLTYGEFPITAGAHKLAKATGICTTSGNAAVATGSVELLKVIVVPAAAMAMAAGMMA</sequence>
<name>A0AAN7ZV24_9PEZI</name>
<gene>
    <name evidence="2" type="ORF">LTR97_012226</name>
</gene>
<organism evidence="2 3">
    <name type="scientific">Elasticomyces elasticus</name>
    <dbReference type="NCBI Taxonomy" id="574655"/>
    <lineage>
        <taxon>Eukaryota</taxon>
        <taxon>Fungi</taxon>
        <taxon>Dikarya</taxon>
        <taxon>Ascomycota</taxon>
        <taxon>Pezizomycotina</taxon>
        <taxon>Dothideomycetes</taxon>
        <taxon>Dothideomycetidae</taxon>
        <taxon>Mycosphaerellales</taxon>
        <taxon>Teratosphaeriaceae</taxon>
        <taxon>Elasticomyces</taxon>
    </lineage>
</organism>
<dbReference type="EMBL" id="JAVRQU010000025">
    <property type="protein sequence ID" value="KAK5690358.1"/>
    <property type="molecule type" value="Genomic_DNA"/>
</dbReference>
<accession>A0AAN7ZV24</accession>
<keyword evidence="1" id="KW-0732">Signal</keyword>
<evidence type="ECO:0000256" key="1">
    <source>
        <dbReference type="SAM" id="SignalP"/>
    </source>
</evidence>
<comment type="caution">
    <text evidence="2">The sequence shown here is derived from an EMBL/GenBank/DDBJ whole genome shotgun (WGS) entry which is preliminary data.</text>
</comment>
<protein>
    <submittedName>
        <fullName evidence="2">Uncharacterized protein</fullName>
    </submittedName>
</protein>
<feature type="chain" id="PRO_5042989028" evidence="1">
    <location>
        <begin position="17"/>
        <end position="195"/>
    </location>
</feature>
<proteinExistence type="predicted"/>
<evidence type="ECO:0000313" key="2">
    <source>
        <dbReference type="EMBL" id="KAK5690358.1"/>
    </source>
</evidence>
<evidence type="ECO:0000313" key="3">
    <source>
        <dbReference type="Proteomes" id="UP001310594"/>
    </source>
</evidence>
<reference evidence="2" key="1">
    <citation type="submission" date="2023-08" db="EMBL/GenBank/DDBJ databases">
        <title>Black Yeasts Isolated from many extreme environments.</title>
        <authorList>
            <person name="Coleine C."/>
            <person name="Stajich J.E."/>
            <person name="Selbmann L."/>
        </authorList>
    </citation>
    <scope>NUCLEOTIDE SEQUENCE</scope>
    <source>
        <strain evidence="2">CCFEE 5810</strain>
    </source>
</reference>
<feature type="signal peptide" evidence="1">
    <location>
        <begin position="1"/>
        <end position="16"/>
    </location>
</feature>